<dbReference type="PROSITE" id="PS51257">
    <property type="entry name" value="PROKAR_LIPOPROTEIN"/>
    <property type="match status" value="1"/>
</dbReference>
<dbReference type="GO" id="GO:0042597">
    <property type="term" value="C:periplasmic space"/>
    <property type="evidence" value="ECO:0007669"/>
    <property type="project" value="UniProtKB-ARBA"/>
</dbReference>
<dbReference type="Gene3D" id="3.90.76.10">
    <property type="entry name" value="Dipeptide-binding Protein, Domain 1"/>
    <property type="match status" value="1"/>
</dbReference>
<protein>
    <recommendedName>
        <fullName evidence="5">Solute-binding protein family 5 domain-containing protein</fullName>
    </recommendedName>
</protein>
<proteinExistence type="inferred from homology"/>
<evidence type="ECO:0000256" key="2">
    <source>
        <dbReference type="ARBA" id="ARBA00005695"/>
    </source>
</evidence>
<organism evidence="6 7">
    <name type="scientific">Streptomyces uncialis</name>
    <dbReference type="NCBI Taxonomy" id="1048205"/>
    <lineage>
        <taxon>Bacteria</taxon>
        <taxon>Bacillati</taxon>
        <taxon>Actinomycetota</taxon>
        <taxon>Actinomycetes</taxon>
        <taxon>Kitasatosporales</taxon>
        <taxon>Streptomycetaceae</taxon>
        <taxon>Streptomyces</taxon>
    </lineage>
</organism>
<dbReference type="PIRSF" id="PIRSF002741">
    <property type="entry name" value="MppA"/>
    <property type="match status" value="1"/>
</dbReference>
<comment type="caution">
    <text evidence="6">The sequence shown here is derived from an EMBL/GenBank/DDBJ whole genome shotgun (WGS) entry which is preliminary data.</text>
</comment>
<dbReference type="InterPro" id="IPR039424">
    <property type="entry name" value="SBP_5"/>
</dbReference>
<dbReference type="GO" id="GO:0015833">
    <property type="term" value="P:peptide transport"/>
    <property type="evidence" value="ECO:0007669"/>
    <property type="project" value="TreeGrafter"/>
</dbReference>
<sequence length="546" mass="57879">MRTAVLAAVVTAALTLAACGGGGGGKAAAPTAFAKDRSDTPAAQGDLDSYTWYGDYRAPYSLDPVKNADYPEQTVLPNICESLLRVKSDYTLEPGLATKWEQPDPRTLLLTVRDGVKFADGTPMTVADVVYSLERNRDTRTVSSYASLYANVASITAGTGAGAATVKIAFRTDDAVFVKVLATLGGSVVSRAHAKAKGADLGTPKAGVLCTGPYRVTSFDGAGDLTMERNDHYWDAGAVRSKKVTFVFPASAKALGNAIAGKAVDGGFNIPSPLVPTLAKANGGTLWTGAEGSSPQNLDLVVSDLRKGPLADPRTRQALSRALDREGIARSIFSAAADPLYAVAGPGTWGYARDRFQRAYDELTVKADPAAAKELITRAGAEGRKVKLAYPTGIELYAEVATTLQQTAERIGLDMEIVGLPLAQYGEMFIDPAAREPYDAFLTMNYIQITEPAFLYGFIATPDGPQNYGGYDNPEVADRITRAFGTTDDRARADLLIEAQERLAQDLPWIPIVAPRATVYLSDKVAGVPLTFGYMGRPWAAAVGAP</sequence>
<dbReference type="EMBL" id="LFBV01000003">
    <property type="protein sequence ID" value="OKH94161.1"/>
    <property type="molecule type" value="Genomic_DNA"/>
</dbReference>
<evidence type="ECO:0000313" key="7">
    <source>
        <dbReference type="Proteomes" id="UP000186455"/>
    </source>
</evidence>
<dbReference type="RefSeq" id="WP_178391034.1">
    <property type="nucleotide sequence ID" value="NZ_LFBV01000003.1"/>
</dbReference>
<dbReference type="Pfam" id="PF00496">
    <property type="entry name" value="SBP_bac_5"/>
    <property type="match status" value="1"/>
</dbReference>
<dbReference type="GO" id="GO:0043190">
    <property type="term" value="C:ATP-binding cassette (ABC) transporter complex"/>
    <property type="evidence" value="ECO:0007669"/>
    <property type="project" value="InterPro"/>
</dbReference>
<dbReference type="SUPFAM" id="SSF53850">
    <property type="entry name" value="Periplasmic binding protein-like II"/>
    <property type="match status" value="1"/>
</dbReference>
<comment type="similarity">
    <text evidence="2">Belongs to the bacterial solute-binding protein 5 family.</text>
</comment>
<dbReference type="CDD" id="cd00995">
    <property type="entry name" value="PBP2_NikA_DppA_OppA_like"/>
    <property type="match status" value="1"/>
</dbReference>
<dbReference type="AlphaFoldDB" id="A0A1Q4V8I8"/>
<keyword evidence="3 4" id="KW-0732">Signal</keyword>
<evidence type="ECO:0000313" key="6">
    <source>
        <dbReference type="EMBL" id="OKH94161.1"/>
    </source>
</evidence>
<evidence type="ECO:0000256" key="3">
    <source>
        <dbReference type="ARBA" id="ARBA00022729"/>
    </source>
</evidence>
<dbReference type="PROSITE" id="PS01040">
    <property type="entry name" value="SBP_BACTERIAL_5"/>
    <property type="match status" value="1"/>
</dbReference>
<feature type="domain" description="Solute-binding protein family 5" evidence="5">
    <location>
        <begin position="92"/>
        <end position="458"/>
    </location>
</feature>
<evidence type="ECO:0000259" key="5">
    <source>
        <dbReference type="Pfam" id="PF00496"/>
    </source>
</evidence>
<evidence type="ECO:0000256" key="4">
    <source>
        <dbReference type="SAM" id="SignalP"/>
    </source>
</evidence>
<feature type="chain" id="PRO_5038619570" description="Solute-binding protein family 5 domain-containing protein" evidence="4">
    <location>
        <begin position="18"/>
        <end position="546"/>
    </location>
</feature>
<gene>
    <name evidence="6" type="ORF">AB852_16230</name>
</gene>
<dbReference type="STRING" id="1048205.AB852_16230"/>
<dbReference type="InterPro" id="IPR023765">
    <property type="entry name" value="SBP_5_CS"/>
</dbReference>
<dbReference type="InterPro" id="IPR030678">
    <property type="entry name" value="Peptide/Ni-bd"/>
</dbReference>
<keyword evidence="7" id="KW-1185">Reference proteome</keyword>
<evidence type="ECO:0000256" key="1">
    <source>
        <dbReference type="ARBA" id="ARBA00004193"/>
    </source>
</evidence>
<reference evidence="6 7" key="1">
    <citation type="submission" date="2015-06" db="EMBL/GenBank/DDBJ databases">
        <title>Cloning and characterization of the uncialamcin biosynthetic gene cluster.</title>
        <authorList>
            <person name="Yan X."/>
            <person name="Huang T."/>
            <person name="Ge H."/>
            <person name="Shen B."/>
        </authorList>
    </citation>
    <scope>NUCLEOTIDE SEQUENCE [LARGE SCALE GENOMIC DNA]</scope>
    <source>
        <strain evidence="6 7">DCA2648</strain>
    </source>
</reference>
<dbReference type="PANTHER" id="PTHR30290">
    <property type="entry name" value="PERIPLASMIC BINDING COMPONENT OF ABC TRANSPORTER"/>
    <property type="match status" value="1"/>
</dbReference>
<dbReference type="InterPro" id="IPR000914">
    <property type="entry name" value="SBP_5_dom"/>
</dbReference>
<dbReference type="Gene3D" id="3.40.190.10">
    <property type="entry name" value="Periplasmic binding protein-like II"/>
    <property type="match status" value="1"/>
</dbReference>
<name>A0A1Q4V8I8_9ACTN</name>
<accession>A0A1Q4V8I8</accession>
<comment type="subcellular location">
    <subcellularLocation>
        <location evidence="1">Cell membrane</location>
        <topology evidence="1">Lipid-anchor</topology>
    </subcellularLocation>
</comment>
<dbReference type="Proteomes" id="UP000186455">
    <property type="component" value="Unassembled WGS sequence"/>
</dbReference>
<dbReference type="GO" id="GO:1904680">
    <property type="term" value="F:peptide transmembrane transporter activity"/>
    <property type="evidence" value="ECO:0007669"/>
    <property type="project" value="TreeGrafter"/>
</dbReference>
<dbReference type="Gene3D" id="3.10.105.10">
    <property type="entry name" value="Dipeptide-binding Protein, Domain 3"/>
    <property type="match status" value="1"/>
</dbReference>
<feature type="signal peptide" evidence="4">
    <location>
        <begin position="1"/>
        <end position="17"/>
    </location>
</feature>